<protein>
    <recommendedName>
        <fullName evidence="6">Cytochrome b5 heme-binding domain-containing protein</fullName>
    </recommendedName>
</protein>
<feature type="domain" description="Cytochrome b5 heme-binding" evidence="6">
    <location>
        <begin position="956"/>
        <end position="1039"/>
    </location>
</feature>
<dbReference type="GO" id="GO:0020037">
    <property type="term" value="F:heme binding"/>
    <property type="evidence" value="ECO:0007669"/>
    <property type="project" value="TreeGrafter"/>
</dbReference>
<evidence type="ECO:0000256" key="5">
    <source>
        <dbReference type="SAM" id="MobiDB-lite"/>
    </source>
</evidence>
<proteinExistence type="inferred from homology"/>
<dbReference type="GO" id="GO:0046872">
    <property type="term" value="F:metal ion binding"/>
    <property type="evidence" value="ECO:0007669"/>
    <property type="project" value="UniProtKB-KW"/>
</dbReference>
<keyword evidence="2" id="KW-0479">Metal-binding</keyword>
<evidence type="ECO:0000256" key="1">
    <source>
        <dbReference type="ARBA" id="ARBA00022617"/>
    </source>
</evidence>
<dbReference type="Proteomes" id="UP001327957">
    <property type="component" value="Unassembled WGS sequence"/>
</dbReference>
<keyword evidence="8" id="KW-1185">Reference proteome</keyword>
<dbReference type="PROSITE" id="PS50255">
    <property type="entry name" value="CYTOCHROME_B5_2"/>
    <property type="match status" value="1"/>
</dbReference>
<dbReference type="InterPro" id="IPR036400">
    <property type="entry name" value="Cyt_B5-like_heme/steroid_sf"/>
</dbReference>
<dbReference type="InterPro" id="IPR050668">
    <property type="entry name" value="Cytochrome_b5"/>
</dbReference>
<name>A0AAV9THM0_9PEZI</name>
<sequence>MPPKKPLAHWWLKPTFPSLDSEGTDFCDYTPVPKPPSPYLDALFISEHVQLRSLGGLRTSESIILQQLEPYTPRVVLPKVLAGFDSGDSSEEEERVANDLFNNDDDDYSIDNEPGGAPLFPSKEFSHSMPAPWVERDFVQVDESKWFKLFRKERWASYYHSDPSQVSVDIDNDDHWRRLSRVIEIANRTLNEVADQEWIGSFLDLRARDTRAPVTSGKGSATQSNTVIYRVVPSPPASRLSKAQARAALDDIAEYFFWGFHMPDEYPNVTGKTYHVPTDDGTHAHWMTLALDSLTPVFKDSTPEDPEGRQVAVGMAKTMLHELAHAISWHFFNLMPKSTVYKCRTHELFFNEERWAEAGYSFENSVFGTTVKNHWLGDDGRIQYLGIRGLSPHTCESALHYTYDNWSNGDPFIDVPLGIPAVFPCAMTTSDFWESHVQRYGASSLQTSWVCEGRSELSKGTMHVWPAKVMSEPYKYSRYVELNKSMKSVAQMLRKRRLDLKRLRPWYAEEYAFWCQTVYAHSRRRFAMGGIAFSFRGRSVKHEAEAREAISSSIKPYQLLSNLEKASPDRLASQMFFQAFGFLALAALPIRTSPLRYQDESIGEFPDRISQGLRPGFAGNEDLVDWLLKCGKRILANKKSNTLHGSRSPSHDKELCMSNAGLAFRRWEALGCVTGSIVCDFETEWQIMRRRLDQAPFDDVFLDWDSMSWRALSPYQGPAAHSSPVSLRPDNKRAHQSKGVDADIPAWAIARPMMMASTAPAPARTRPNGTRVPYYTVGEVGDHQIIGASGVWGCLFDGKEMEIHDITDLILDQDGDVLEWNYATMATFTQPSPILGAPRVIDPQVFSQEWSKLFRSRNRFIGNVMIDRVREDVMINDGKLGRPRWAALATSVFDITEIGFDHDLRDLEDIFTCTVDEDPVLEAINRGYHPDVIQKALSPYKIGSLWDKSGTRRFRDRAFTANDVKWHTTRETGIYAIIDQFVYDFTELIDKHPGGSEIIAQVAGGDATELWEKYHGNPISKLSINVDQSRQFLCIGHVIEERDTKAVSLDEICIRDYIFSKNSVEAGNPILKSLTNYWGTDGTAELEKQKPNKAYLDLWERNDYIVAKVVKPLDRLPYMSREVLREMDGRQKSEGFNELYVSDGMYVYNVTSLVRYNKLDPWLEVLKLKAGLVLSADVPEEDKVKKWLWNTNRHRIIGLYRSPKHSLSSAEISVTWKTSPRRMPSMMPKLVPGSDPSEDATKKTWAQVALHPPMGVPAPPTTPFTVRPLYPLRKKKKRRKEYTPEPPNPGLSLPRLFGSVPGSPMDVSQSIAMTALEEMGFAMHPGTETGVRKRKMGDR</sequence>
<dbReference type="EMBL" id="JASAOK010000022">
    <property type="protein sequence ID" value="KAK6221275.1"/>
    <property type="molecule type" value="Genomic_DNA"/>
</dbReference>
<keyword evidence="1" id="KW-0349">Heme</keyword>
<evidence type="ECO:0000259" key="6">
    <source>
        <dbReference type="PROSITE" id="PS50255"/>
    </source>
</evidence>
<feature type="region of interest" description="Disordered" evidence="5">
    <location>
        <begin position="1272"/>
        <end position="1301"/>
    </location>
</feature>
<accession>A0AAV9THM0</accession>
<dbReference type="Pfam" id="PF00173">
    <property type="entry name" value="Cyt-b5"/>
    <property type="match status" value="1"/>
</dbReference>
<dbReference type="InterPro" id="IPR001199">
    <property type="entry name" value="Cyt_B5-like_heme/steroid-bd"/>
</dbReference>
<evidence type="ECO:0000313" key="7">
    <source>
        <dbReference type="EMBL" id="KAK6221275.1"/>
    </source>
</evidence>
<reference evidence="7 8" key="1">
    <citation type="submission" date="2023-04" db="EMBL/GenBank/DDBJ databases">
        <title>Colletotrichum tabacum stain YC1 causing leaf anthracnose on Nicotiana tabacum(L.) cv.</title>
        <authorList>
            <person name="Ji Z."/>
            <person name="Wang M."/>
            <person name="Zhang J."/>
            <person name="Wang N."/>
            <person name="Zhou Z."/>
        </authorList>
    </citation>
    <scope>NUCLEOTIDE SEQUENCE [LARGE SCALE GENOMIC DNA]</scope>
    <source>
        <strain evidence="7 8">YC1</strain>
    </source>
</reference>
<comment type="caution">
    <text evidence="7">The sequence shown here is derived from an EMBL/GenBank/DDBJ whole genome shotgun (WGS) entry which is preliminary data.</text>
</comment>
<evidence type="ECO:0000256" key="2">
    <source>
        <dbReference type="ARBA" id="ARBA00022723"/>
    </source>
</evidence>
<evidence type="ECO:0000256" key="3">
    <source>
        <dbReference type="ARBA" id="ARBA00023004"/>
    </source>
</evidence>
<dbReference type="SMART" id="SM01117">
    <property type="entry name" value="Cyt-b5"/>
    <property type="match status" value="1"/>
</dbReference>
<keyword evidence="3" id="KW-0408">Iron</keyword>
<dbReference type="Gene3D" id="3.10.120.10">
    <property type="entry name" value="Cytochrome b5-like heme/steroid binding domain"/>
    <property type="match status" value="1"/>
</dbReference>
<dbReference type="SUPFAM" id="SSF55856">
    <property type="entry name" value="Cytochrome b5-like heme/steroid binding domain"/>
    <property type="match status" value="1"/>
</dbReference>
<organism evidence="7 8">
    <name type="scientific">Colletotrichum tabaci</name>
    <dbReference type="NCBI Taxonomy" id="1209068"/>
    <lineage>
        <taxon>Eukaryota</taxon>
        <taxon>Fungi</taxon>
        <taxon>Dikarya</taxon>
        <taxon>Ascomycota</taxon>
        <taxon>Pezizomycotina</taxon>
        <taxon>Sordariomycetes</taxon>
        <taxon>Hypocreomycetidae</taxon>
        <taxon>Glomerellales</taxon>
        <taxon>Glomerellaceae</taxon>
        <taxon>Colletotrichum</taxon>
        <taxon>Colletotrichum destructivum species complex</taxon>
    </lineage>
</organism>
<evidence type="ECO:0000313" key="8">
    <source>
        <dbReference type="Proteomes" id="UP001327957"/>
    </source>
</evidence>
<dbReference type="GO" id="GO:0016020">
    <property type="term" value="C:membrane"/>
    <property type="evidence" value="ECO:0007669"/>
    <property type="project" value="TreeGrafter"/>
</dbReference>
<gene>
    <name evidence="7" type="ORF">QIS74_04843</name>
</gene>
<comment type="similarity">
    <text evidence="4">Belongs to the cytochrome b5 family.</text>
</comment>
<dbReference type="PANTHER" id="PTHR19359">
    <property type="entry name" value="CYTOCHROME B5"/>
    <property type="match status" value="1"/>
</dbReference>
<evidence type="ECO:0000256" key="4">
    <source>
        <dbReference type="ARBA" id="ARBA00038168"/>
    </source>
</evidence>